<keyword evidence="2" id="KW-1185">Reference proteome</keyword>
<dbReference type="AlphaFoldDB" id="A0A178IEW5"/>
<evidence type="ECO:0000313" key="1">
    <source>
        <dbReference type="EMBL" id="OAM88542.1"/>
    </source>
</evidence>
<evidence type="ECO:0000313" key="2">
    <source>
        <dbReference type="Proteomes" id="UP000078486"/>
    </source>
</evidence>
<name>A0A178IEW5_9BACT</name>
<organism evidence="1 2">
    <name type="scientific">Termitidicoccus mucosus</name>
    <dbReference type="NCBI Taxonomy" id="1184151"/>
    <lineage>
        <taxon>Bacteria</taxon>
        <taxon>Pseudomonadati</taxon>
        <taxon>Verrucomicrobiota</taxon>
        <taxon>Opitutia</taxon>
        <taxon>Opitutales</taxon>
        <taxon>Opitutaceae</taxon>
        <taxon>Termitidicoccus</taxon>
    </lineage>
</organism>
<gene>
    <name evidence="1" type="ORF">AW736_17055</name>
</gene>
<dbReference type="Proteomes" id="UP000078486">
    <property type="component" value="Unassembled WGS sequence"/>
</dbReference>
<comment type="caution">
    <text evidence="1">The sequence shown here is derived from an EMBL/GenBank/DDBJ whole genome shotgun (WGS) entry which is preliminary data.</text>
</comment>
<accession>A0A178IEW5</accession>
<reference evidence="1 2" key="1">
    <citation type="submission" date="2016-01" db="EMBL/GenBank/DDBJ databases">
        <title>High potential of lignocellulose degradation of a new Verrucomicrobia species.</title>
        <authorList>
            <person name="Wang Y."/>
            <person name="Shi Y."/>
            <person name="Qiu Z."/>
            <person name="Liu S."/>
            <person name="Yang H."/>
        </authorList>
    </citation>
    <scope>NUCLEOTIDE SEQUENCE [LARGE SCALE GENOMIC DNA]</scope>
    <source>
        <strain evidence="1 2">TSB47</strain>
    </source>
</reference>
<dbReference type="STRING" id="1184151.AW736_17055"/>
<proteinExistence type="predicted"/>
<sequence length="89" mass="9920">MVQTGFSTNLARQIGMPAARKLAADRPAPNGWNGREAGMEVRYPAWNIDRDFAYARHRPIKESYQACNPAPRRRPCWGLTLAAAHVSPS</sequence>
<dbReference type="EMBL" id="LRRQ01000127">
    <property type="protein sequence ID" value="OAM88542.1"/>
    <property type="molecule type" value="Genomic_DNA"/>
</dbReference>
<protein>
    <submittedName>
        <fullName evidence="1">Uncharacterized protein</fullName>
    </submittedName>
</protein>